<dbReference type="Proteomes" id="UP001159363">
    <property type="component" value="Chromosome 2"/>
</dbReference>
<evidence type="ECO:0000313" key="3">
    <source>
        <dbReference type="Proteomes" id="UP001159363"/>
    </source>
</evidence>
<feature type="compositionally biased region" description="Basic and acidic residues" evidence="1">
    <location>
        <begin position="268"/>
        <end position="285"/>
    </location>
</feature>
<reference evidence="2 3" key="1">
    <citation type="submission" date="2023-02" db="EMBL/GenBank/DDBJ databases">
        <title>LHISI_Scaffold_Assembly.</title>
        <authorList>
            <person name="Stuart O.P."/>
            <person name="Cleave R."/>
            <person name="Magrath M.J.L."/>
            <person name="Mikheyev A.S."/>
        </authorList>
    </citation>
    <scope>NUCLEOTIDE SEQUENCE [LARGE SCALE GENOMIC DNA]</scope>
    <source>
        <strain evidence="2">Daus_M_001</strain>
        <tissue evidence="2">Leg muscle</tissue>
    </source>
</reference>
<dbReference type="EMBL" id="JARBHB010000002">
    <property type="protein sequence ID" value="KAJ8891636.1"/>
    <property type="molecule type" value="Genomic_DNA"/>
</dbReference>
<evidence type="ECO:0000256" key="1">
    <source>
        <dbReference type="SAM" id="MobiDB-lite"/>
    </source>
</evidence>
<proteinExistence type="predicted"/>
<comment type="caution">
    <text evidence="2">The sequence shown here is derived from an EMBL/GenBank/DDBJ whole genome shotgun (WGS) entry which is preliminary data.</text>
</comment>
<keyword evidence="3" id="KW-1185">Reference proteome</keyword>
<protein>
    <submittedName>
        <fullName evidence="2">Uncharacterized protein</fullName>
    </submittedName>
</protein>
<sequence>MASGVCQRAGHYAVRDHWRGLYTPRPGVDVGRYTGPRQQHTGDTLSSTLHWPAGTIQAIHPGWGEVNVELRGTVRMGQRDIPEKTHRPQARLPHFSYTDEMNDVHLMRPPACLAWRRCQVKHSGIPLTKAGHLTELQHKASRQKRHCGRWLRLPGSVDVVCVRRRQGGDGWRAVAEVGGGGIVHGGGGGVVQGCGGGVVHCGRGGVVHGGGGGVAVPWVADVRVARVGEVAIARLGGVAVARLGGVAVARMGGVTVAGVGDVAVRGADVRPEGDRRGGDDGGDGRLRRHGLGGAVGLGGGVRDGDGVGLGDDCDDGHRGSRGVDGGVRHRLHHRGGRRGGALCLVHDGVEAVDGVGSVLDGAAGAVGLDEAVAALDDVSVTRLLLRLGVARDGVLDVVGEAVLRVWVVVGVVSDFGGGRGHHVLWEGVADDEQSSHEKEHLENNTPVNQEVDLQSPAGPVVNTLFHKATWFMVPLWRWFMVPLWRRMKGKGHVQQPSGKSDPLLR</sequence>
<organism evidence="2 3">
    <name type="scientific">Dryococelus australis</name>
    <dbReference type="NCBI Taxonomy" id="614101"/>
    <lineage>
        <taxon>Eukaryota</taxon>
        <taxon>Metazoa</taxon>
        <taxon>Ecdysozoa</taxon>
        <taxon>Arthropoda</taxon>
        <taxon>Hexapoda</taxon>
        <taxon>Insecta</taxon>
        <taxon>Pterygota</taxon>
        <taxon>Neoptera</taxon>
        <taxon>Polyneoptera</taxon>
        <taxon>Phasmatodea</taxon>
        <taxon>Verophasmatodea</taxon>
        <taxon>Anareolatae</taxon>
        <taxon>Phasmatidae</taxon>
        <taxon>Eurycanthinae</taxon>
        <taxon>Dryococelus</taxon>
    </lineage>
</organism>
<name>A0ABQ9I5J5_9NEOP</name>
<accession>A0ABQ9I5J5</accession>
<gene>
    <name evidence="2" type="ORF">PR048_004164</name>
</gene>
<feature type="region of interest" description="Disordered" evidence="1">
    <location>
        <begin position="268"/>
        <end position="287"/>
    </location>
</feature>
<evidence type="ECO:0000313" key="2">
    <source>
        <dbReference type="EMBL" id="KAJ8891636.1"/>
    </source>
</evidence>